<name>A0A409X4A9_9AGAR</name>
<reference evidence="2 3" key="1">
    <citation type="journal article" date="2018" name="Evol. Lett.">
        <title>Horizontal gene cluster transfer increased hallucinogenic mushroom diversity.</title>
        <authorList>
            <person name="Reynolds H.T."/>
            <person name="Vijayakumar V."/>
            <person name="Gluck-Thaler E."/>
            <person name="Korotkin H.B."/>
            <person name="Matheny P.B."/>
            <person name="Slot J.C."/>
        </authorList>
    </citation>
    <scope>NUCLEOTIDE SEQUENCE [LARGE SCALE GENOMIC DNA]</scope>
    <source>
        <strain evidence="2 3">SRW20</strain>
    </source>
</reference>
<keyword evidence="3" id="KW-1185">Reference proteome</keyword>
<dbReference type="OrthoDB" id="2755811at2759"/>
<sequence length="321" mass="35014">MGRWSLQPSKKRKLDDAEVTVGPTAAANGTSVKRNRPSEPGGLLARDKLKAALAKKNVKKLAEDQSAKEEDDAVTVGSEFDREEGADALSAALAAKLSTIKIQNGSKDNIKVTEVKMVGNGRLKTDKRRVSSLPFPVETRQACHDKWQRVSRATLIAWAACAEDPSWAISKLDKATALRTWDSVFPNITFEDKVRQDLSLKLIYLKQHAMRNLNESLGDCDLEESEIAAFVKQALTPDKWPFIYASPEGEAAAVKGAFQTAGAVASFTYGPLSGRLGLCVAVIERGASYWKAGVDKSFKLDKNTAKKPVSTFAEQWWGLSA</sequence>
<dbReference type="EMBL" id="NHYE01004264">
    <property type="protein sequence ID" value="PPQ85595.1"/>
    <property type="molecule type" value="Genomic_DNA"/>
</dbReference>
<gene>
    <name evidence="2" type="ORF">CVT26_009206</name>
</gene>
<protein>
    <submittedName>
        <fullName evidence="2">Uncharacterized protein</fullName>
    </submittedName>
</protein>
<comment type="caution">
    <text evidence="2">The sequence shown here is derived from an EMBL/GenBank/DDBJ whole genome shotgun (WGS) entry which is preliminary data.</text>
</comment>
<dbReference type="AlphaFoldDB" id="A0A409X4A9"/>
<accession>A0A409X4A9</accession>
<evidence type="ECO:0000313" key="3">
    <source>
        <dbReference type="Proteomes" id="UP000284706"/>
    </source>
</evidence>
<feature type="region of interest" description="Disordered" evidence="1">
    <location>
        <begin position="60"/>
        <end position="79"/>
    </location>
</feature>
<dbReference type="Proteomes" id="UP000284706">
    <property type="component" value="Unassembled WGS sequence"/>
</dbReference>
<proteinExistence type="predicted"/>
<dbReference type="InParanoid" id="A0A409X4A9"/>
<evidence type="ECO:0000256" key="1">
    <source>
        <dbReference type="SAM" id="MobiDB-lite"/>
    </source>
</evidence>
<feature type="region of interest" description="Disordered" evidence="1">
    <location>
        <begin position="1"/>
        <end position="43"/>
    </location>
</feature>
<organism evidence="2 3">
    <name type="scientific">Gymnopilus dilepis</name>
    <dbReference type="NCBI Taxonomy" id="231916"/>
    <lineage>
        <taxon>Eukaryota</taxon>
        <taxon>Fungi</taxon>
        <taxon>Dikarya</taxon>
        <taxon>Basidiomycota</taxon>
        <taxon>Agaricomycotina</taxon>
        <taxon>Agaricomycetes</taxon>
        <taxon>Agaricomycetidae</taxon>
        <taxon>Agaricales</taxon>
        <taxon>Agaricineae</taxon>
        <taxon>Hymenogastraceae</taxon>
        <taxon>Gymnopilus</taxon>
    </lineage>
</organism>
<evidence type="ECO:0000313" key="2">
    <source>
        <dbReference type="EMBL" id="PPQ85595.1"/>
    </source>
</evidence>